<organism evidence="1 2">
    <name type="scientific">Anopheles arabiensis</name>
    <name type="common">Mosquito</name>
    <dbReference type="NCBI Taxonomy" id="7173"/>
    <lineage>
        <taxon>Eukaryota</taxon>
        <taxon>Metazoa</taxon>
        <taxon>Ecdysozoa</taxon>
        <taxon>Arthropoda</taxon>
        <taxon>Hexapoda</taxon>
        <taxon>Insecta</taxon>
        <taxon>Pterygota</taxon>
        <taxon>Neoptera</taxon>
        <taxon>Endopterygota</taxon>
        <taxon>Diptera</taxon>
        <taxon>Nematocera</taxon>
        <taxon>Culicoidea</taxon>
        <taxon>Culicidae</taxon>
        <taxon>Anophelinae</taxon>
        <taxon>Anopheles</taxon>
    </lineage>
</organism>
<reference evidence="1" key="1">
    <citation type="submission" date="2022-08" db="UniProtKB">
        <authorList>
            <consortium name="EnsemblMetazoa"/>
        </authorList>
    </citation>
    <scope>IDENTIFICATION</scope>
    <source>
        <strain evidence="1">Dongola</strain>
    </source>
</reference>
<proteinExistence type="predicted"/>
<dbReference type="EMBL" id="APCN01000637">
    <property type="status" value="NOT_ANNOTATED_CDS"/>
    <property type="molecule type" value="Genomic_DNA"/>
</dbReference>
<dbReference type="Proteomes" id="UP000075840">
    <property type="component" value="Unassembled WGS sequence"/>
</dbReference>
<evidence type="ECO:0000313" key="2">
    <source>
        <dbReference type="Proteomes" id="UP000075840"/>
    </source>
</evidence>
<accession>A0A182IHM2</accession>
<dbReference type="AlphaFoldDB" id="A0A182IHM2"/>
<keyword evidence="2" id="KW-1185">Reference proteome</keyword>
<dbReference type="EnsemblMetazoa" id="AARA014946-RA">
    <property type="protein sequence ID" value="AARA014946-PA"/>
    <property type="gene ID" value="AARA014946"/>
</dbReference>
<sequence length="45" mass="5163">MEPKIDKNRGSIRRRQFAHTSVAIISHLLPHDPLQTLPTDQTTLE</sequence>
<protein>
    <submittedName>
        <fullName evidence="1">Uncharacterized protein</fullName>
    </submittedName>
</protein>
<name>A0A182IHM2_ANOAR</name>
<dbReference type="VEuPathDB" id="VectorBase:AARA014946"/>
<evidence type="ECO:0000313" key="1">
    <source>
        <dbReference type="EnsemblMetazoa" id="AARA014946-PA"/>
    </source>
</evidence>